<dbReference type="HAMAP" id="MF_00047">
    <property type="entry name" value="Dala_Dala_lig"/>
    <property type="match status" value="1"/>
</dbReference>
<dbReference type="Gene3D" id="3.30.1490.20">
    <property type="entry name" value="ATP-grasp fold, A domain"/>
    <property type="match status" value="1"/>
</dbReference>
<keyword evidence="16" id="KW-1185">Reference proteome</keyword>
<dbReference type="Gene3D" id="3.40.50.20">
    <property type="match status" value="1"/>
</dbReference>
<evidence type="ECO:0000313" key="16">
    <source>
        <dbReference type="Proteomes" id="UP001519887"/>
    </source>
</evidence>
<comment type="similarity">
    <text evidence="3">Belongs to the D-alanine--D-alanine ligase family.</text>
</comment>
<gene>
    <name evidence="15" type="ORF">K0U00_32980</name>
</gene>
<dbReference type="InterPro" id="IPR005905">
    <property type="entry name" value="D_ala_D_ala"/>
</dbReference>
<keyword evidence="10" id="KW-0573">Peptidoglycan synthesis</keyword>
<dbReference type="Gene3D" id="3.30.470.20">
    <property type="entry name" value="ATP-grasp fold, B domain"/>
    <property type="match status" value="1"/>
</dbReference>
<protein>
    <submittedName>
        <fullName evidence="15">D-alanine--D-alanine ligase</fullName>
    </submittedName>
</protein>
<dbReference type="InterPro" id="IPR013815">
    <property type="entry name" value="ATP_grasp_subdomain_1"/>
</dbReference>
<dbReference type="SUPFAM" id="SSF52440">
    <property type="entry name" value="PreATP-grasp domain"/>
    <property type="match status" value="1"/>
</dbReference>
<dbReference type="PROSITE" id="PS00843">
    <property type="entry name" value="DALA_DALA_LIGASE_1"/>
    <property type="match status" value="1"/>
</dbReference>
<keyword evidence="12" id="KW-0961">Cell wall biogenesis/degradation</keyword>
<evidence type="ECO:0000256" key="8">
    <source>
        <dbReference type="ARBA" id="ARBA00022842"/>
    </source>
</evidence>
<dbReference type="EMBL" id="JAHZIK010001382">
    <property type="protein sequence ID" value="MBW7458872.1"/>
    <property type="molecule type" value="Genomic_DNA"/>
</dbReference>
<dbReference type="Pfam" id="PF07478">
    <property type="entry name" value="Dala_Dala_lig_C"/>
    <property type="match status" value="1"/>
</dbReference>
<comment type="cofactor">
    <cofactor evidence="1">
        <name>Mn(2+)</name>
        <dbReference type="ChEBI" id="CHEBI:29035"/>
    </cofactor>
</comment>
<evidence type="ECO:0000256" key="1">
    <source>
        <dbReference type="ARBA" id="ARBA00001936"/>
    </source>
</evidence>
<dbReference type="NCBIfam" id="NF002528">
    <property type="entry name" value="PRK01966.1-4"/>
    <property type="match status" value="1"/>
</dbReference>
<dbReference type="InterPro" id="IPR016185">
    <property type="entry name" value="PreATP-grasp_dom_sf"/>
</dbReference>
<keyword evidence="11" id="KW-0464">Manganese</keyword>
<keyword evidence="8" id="KW-0460">Magnesium</keyword>
<comment type="cofactor">
    <cofactor evidence="2">
        <name>Mg(2+)</name>
        <dbReference type="ChEBI" id="CHEBI:18420"/>
    </cofactor>
</comment>
<evidence type="ECO:0000256" key="9">
    <source>
        <dbReference type="ARBA" id="ARBA00022960"/>
    </source>
</evidence>
<keyword evidence="5" id="KW-0479">Metal-binding</keyword>
<name>A0ABS7CD59_9BACL</name>
<reference evidence="15 16" key="1">
    <citation type="submission" date="2021-07" db="EMBL/GenBank/DDBJ databases">
        <title>Paenibacillus radiodurans sp. nov., isolated from the southeastern edge of Tengger Desert.</title>
        <authorList>
            <person name="Zhang G."/>
        </authorList>
    </citation>
    <scope>NUCLEOTIDE SEQUENCE [LARGE SCALE GENOMIC DNA]</scope>
    <source>
        <strain evidence="15 16">CCM 7311</strain>
    </source>
</reference>
<evidence type="ECO:0000259" key="14">
    <source>
        <dbReference type="PROSITE" id="PS50975"/>
    </source>
</evidence>
<sequence>KKVVLPMLHGANGEDGTIQGLLELLNVPYVGNGVLASALTLDKAVTKEVLAAAGLPQADYLTFPHMKWIEDQGSILSRVEEEIGFPCYIKPASLGSSIGITRCLDKERLTDAIEEAYRYDRKIVVEKEVRGREIQVAVMGNERPLVSVPGEFLQDKAFFDYDAKYIDGRLTMSIPADIPDALAGQLRQAAELAYQALNCSGLARVDFFIDDAGRLYVNEINALPGFTAFSMYPVMWERTDGTTYSELIEKLIDYAFNRHAEKQLIQYSRE</sequence>
<dbReference type="InterPro" id="IPR011761">
    <property type="entry name" value="ATP-grasp"/>
</dbReference>
<dbReference type="Pfam" id="PF01820">
    <property type="entry name" value="Dala_Dala_lig_N"/>
    <property type="match status" value="1"/>
</dbReference>
<feature type="non-terminal residue" evidence="15">
    <location>
        <position position="1"/>
    </location>
</feature>
<evidence type="ECO:0000256" key="6">
    <source>
        <dbReference type="ARBA" id="ARBA00022741"/>
    </source>
</evidence>
<keyword evidence="7 13" id="KW-0067">ATP-binding</keyword>
<dbReference type="PROSITE" id="PS50975">
    <property type="entry name" value="ATP_GRASP"/>
    <property type="match status" value="1"/>
</dbReference>
<dbReference type="SUPFAM" id="SSF56059">
    <property type="entry name" value="Glutathione synthetase ATP-binding domain-like"/>
    <property type="match status" value="1"/>
</dbReference>
<keyword evidence="6 13" id="KW-0547">Nucleotide-binding</keyword>
<evidence type="ECO:0000256" key="3">
    <source>
        <dbReference type="ARBA" id="ARBA00010871"/>
    </source>
</evidence>
<dbReference type="PIRSF" id="PIRSF039102">
    <property type="entry name" value="Ddl/VanB"/>
    <property type="match status" value="1"/>
</dbReference>
<dbReference type="InterPro" id="IPR011095">
    <property type="entry name" value="Dala_Dala_lig_C"/>
</dbReference>
<proteinExistence type="inferred from homology"/>
<organism evidence="15 16">
    <name type="scientific">Paenibacillus sepulcri</name>
    <dbReference type="NCBI Taxonomy" id="359917"/>
    <lineage>
        <taxon>Bacteria</taxon>
        <taxon>Bacillati</taxon>
        <taxon>Bacillota</taxon>
        <taxon>Bacilli</taxon>
        <taxon>Bacillales</taxon>
        <taxon>Paenibacillaceae</taxon>
        <taxon>Paenibacillus</taxon>
    </lineage>
</organism>
<dbReference type="Proteomes" id="UP001519887">
    <property type="component" value="Unassembled WGS sequence"/>
</dbReference>
<evidence type="ECO:0000256" key="11">
    <source>
        <dbReference type="ARBA" id="ARBA00023211"/>
    </source>
</evidence>
<evidence type="ECO:0000256" key="12">
    <source>
        <dbReference type="ARBA" id="ARBA00023316"/>
    </source>
</evidence>
<dbReference type="InterPro" id="IPR000291">
    <property type="entry name" value="D-Ala_lig_Van_CS"/>
</dbReference>
<evidence type="ECO:0000256" key="13">
    <source>
        <dbReference type="PROSITE-ProRule" id="PRU00409"/>
    </source>
</evidence>
<evidence type="ECO:0000256" key="4">
    <source>
        <dbReference type="ARBA" id="ARBA00022598"/>
    </source>
</evidence>
<evidence type="ECO:0000256" key="7">
    <source>
        <dbReference type="ARBA" id="ARBA00022840"/>
    </source>
</evidence>
<evidence type="ECO:0000256" key="10">
    <source>
        <dbReference type="ARBA" id="ARBA00022984"/>
    </source>
</evidence>
<dbReference type="PANTHER" id="PTHR23132:SF25">
    <property type="entry name" value="D-ALANINE--D-ALANINE LIGASE A"/>
    <property type="match status" value="1"/>
</dbReference>
<dbReference type="PANTHER" id="PTHR23132">
    <property type="entry name" value="D-ALANINE--D-ALANINE LIGASE"/>
    <property type="match status" value="1"/>
</dbReference>
<dbReference type="InterPro" id="IPR011127">
    <property type="entry name" value="Dala_Dala_lig_N"/>
</dbReference>
<accession>A0ABS7CD59</accession>
<evidence type="ECO:0000256" key="2">
    <source>
        <dbReference type="ARBA" id="ARBA00001946"/>
    </source>
</evidence>
<evidence type="ECO:0000256" key="5">
    <source>
        <dbReference type="ARBA" id="ARBA00022723"/>
    </source>
</evidence>
<comment type="caution">
    <text evidence="15">The sequence shown here is derived from an EMBL/GenBank/DDBJ whole genome shotgun (WGS) entry which is preliminary data.</text>
</comment>
<dbReference type="GO" id="GO:0016874">
    <property type="term" value="F:ligase activity"/>
    <property type="evidence" value="ECO:0007669"/>
    <property type="project" value="UniProtKB-KW"/>
</dbReference>
<dbReference type="NCBIfam" id="TIGR01205">
    <property type="entry name" value="D_ala_D_alaTIGR"/>
    <property type="match status" value="1"/>
</dbReference>
<keyword evidence="9" id="KW-0133">Cell shape</keyword>
<feature type="domain" description="ATP-grasp" evidence="14">
    <location>
        <begin position="47"/>
        <end position="253"/>
    </location>
</feature>
<keyword evidence="4 15" id="KW-0436">Ligase</keyword>
<dbReference type="PROSITE" id="PS00844">
    <property type="entry name" value="DALA_DALA_LIGASE_2"/>
    <property type="match status" value="1"/>
</dbReference>
<evidence type="ECO:0000313" key="15">
    <source>
        <dbReference type="EMBL" id="MBW7458872.1"/>
    </source>
</evidence>